<evidence type="ECO:0000256" key="4">
    <source>
        <dbReference type="ARBA" id="ARBA00023163"/>
    </source>
</evidence>
<dbReference type="OrthoDB" id="651283at2759"/>
<reference evidence="8 9" key="1">
    <citation type="journal article" date="2009" name="Nat. Genet.">
        <title>The genome of the cucumber, Cucumis sativus L.</title>
        <authorList>
            <person name="Huang S."/>
            <person name="Li R."/>
            <person name="Zhang Z."/>
            <person name="Li L."/>
            <person name="Gu X."/>
            <person name="Fan W."/>
            <person name="Lucas W.J."/>
            <person name="Wang X."/>
            <person name="Xie B."/>
            <person name="Ni P."/>
            <person name="Ren Y."/>
            <person name="Zhu H."/>
            <person name="Li J."/>
            <person name="Lin K."/>
            <person name="Jin W."/>
            <person name="Fei Z."/>
            <person name="Li G."/>
            <person name="Staub J."/>
            <person name="Kilian A."/>
            <person name="van der Vossen E.A."/>
            <person name="Wu Y."/>
            <person name="Guo J."/>
            <person name="He J."/>
            <person name="Jia Z."/>
            <person name="Ren Y."/>
            <person name="Tian G."/>
            <person name="Lu Y."/>
            <person name="Ruan J."/>
            <person name="Qian W."/>
            <person name="Wang M."/>
            <person name="Huang Q."/>
            <person name="Li B."/>
            <person name="Xuan Z."/>
            <person name="Cao J."/>
            <person name="Asan"/>
            <person name="Wu Z."/>
            <person name="Zhang J."/>
            <person name="Cai Q."/>
            <person name="Bai Y."/>
            <person name="Zhao B."/>
            <person name="Han Y."/>
            <person name="Li Y."/>
            <person name="Li X."/>
            <person name="Wang S."/>
            <person name="Shi Q."/>
            <person name="Liu S."/>
            <person name="Cho W.K."/>
            <person name="Kim J.Y."/>
            <person name="Xu Y."/>
            <person name="Heller-Uszynska K."/>
            <person name="Miao H."/>
            <person name="Cheng Z."/>
            <person name="Zhang S."/>
            <person name="Wu J."/>
            <person name="Yang Y."/>
            <person name="Kang H."/>
            <person name="Li M."/>
            <person name="Liang H."/>
            <person name="Ren X."/>
            <person name="Shi Z."/>
            <person name="Wen M."/>
            <person name="Jian M."/>
            <person name="Yang H."/>
            <person name="Zhang G."/>
            <person name="Yang Z."/>
            <person name="Chen R."/>
            <person name="Liu S."/>
            <person name="Li J."/>
            <person name="Ma L."/>
            <person name="Liu H."/>
            <person name="Zhou Y."/>
            <person name="Zhao J."/>
            <person name="Fang X."/>
            <person name="Li G."/>
            <person name="Fang L."/>
            <person name="Li Y."/>
            <person name="Liu D."/>
            <person name="Zheng H."/>
            <person name="Zhang Y."/>
            <person name="Qin N."/>
            <person name="Li Z."/>
            <person name="Yang G."/>
            <person name="Yang S."/>
            <person name="Bolund L."/>
            <person name="Kristiansen K."/>
            <person name="Zheng H."/>
            <person name="Li S."/>
            <person name="Zhang X."/>
            <person name="Yang H."/>
            <person name="Wang J."/>
            <person name="Sun R."/>
            <person name="Zhang B."/>
            <person name="Jiang S."/>
            <person name="Wang J."/>
            <person name="Du Y."/>
            <person name="Li S."/>
        </authorList>
    </citation>
    <scope>NUCLEOTIDE SEQUENCE [LARGE SCALE GENOMIC DNA]</scope>
    <source>
        <strain evidence="9">cv. 9930</strain>
    </source>
</reference>
<evidence type="ECO:0000313" key="8">
    <source>
        <dbReference type="EMBL" id="KGN62453.1"/>
    </source>
</evidence>
<accession>A0A0A0LL14</accession>
<dbReference type="GO" id="GO:0006357">
    <property type="term" value="P:regulation of transcription by RNA polymerase II"/>
    <property type="evidence" value="ECO:0000318"/>
    <property type="project" value="GO_Central"/>
</dbReference>
<keyword evidence="2" id="KW-0805">Transcription regulation</keyword>
<protein>
    <recommendedName>
        <fullName evidence="7">BHLH domain-containing protein</fullName>
    </recommendedName>
</protein>
<dbReference type="GO" id="GO:0000981">
    <property type="term" value="F:DNA-binding transcription factor activity, RNA polymerase II-specific"/>
    <property type="evidence" value="ECO:0000318"/>
    <property type="project" value="GO_Central"/>
</dbReference>
<evidence type="ECO:0000259" key="7">
    <source>
        <dbReference type="PROSITE" id="PS50888"/>
    </source>
</evidence>
<evidence type="ECO:0000313" key="9">
    <source>
        <dbReference type="Proteomes" id="UP000029981"/>
    </source>
</evidence>
<feature type="compositionally biased region" description="Basic and acidic residues" evidence="6">
    <location>
        <begin position="187"/>
        <end position="197"/>
    </location>
</feature>
<dbReference type="AlphaFoldDB" id="A0A0A0LL14"/>
<dbReference type="SUPFAM" id="SSF47459">
    <property type="entry name" value="HLH, helix-loop-helix DNA-binding domain"/>
    <property type="match status" value="1"/>
</dbReference>
<dbReference type="PROSITE" id="PS50888">
    <property type="entry name" value="BHLH"/>
    <property type="match status" value="1"/>
</dbReference>
<dbReference type="SMART" id="SM00353">
    <property type="entry name" value="HLH"/>
    <property type="match status" value="1"/>
</dbReference>
<dbReference type="STRING" id="3659.A0A0A0LL14"/>
<dbReference type="Gramene" id="KGN62453">
    <property type="protein sequence ID" value="KGN62453"/>
    <property type="gene ID" value="Csa_2G354790"/>
</dbReference>
<gene>
    <name evidence="8" type="ORF">Csa_2G354790</name>
</gene>
<organism evidence="8 9">
    <name type="scientific">Cucumis sativus</name>
    <name type="common">Cucumber</name>
    <dbReference type="NCBI Taxonomy" id="3659"/>
    <lineage>
        <taxon>Eukaryota</taxon>
        <taxon>Viridiplantae</taxon>
        <taxon>Streptophyta</taxon>
        <taxon>Embryophyta</taxon>
        <taxon>Tracheophyta</taxon>
        <taxon>Spermatophyta</taxon>
        <taxon>Magnoliopsida</taxon>
        <taxon>eudicotyledons</taxon>
        <taxon>Gunneridae</taxon>
        <taxon>Pentapetalae</taxon>
        <taxon>rosids</taxon>
        <taxon>fabids</taxon>
        <taxon>Cucurbitales</taxon>
        <taxon>Cucurbitaceae</taxon>
        <taxon>Benincaseae</taxon>
        <taxon>Cucumis</taxon>
    </lineage>
</organism>
<reference evidence="8 9" key="2">
    <citation type="journal article" date="2009" name="PLoS ONE">
        <title>An integrated genetic and cytogenetic map of the cucumber genome.</title>
        <authorList>
            <person name="Ren Y."/>
            <person name="Zhang Z."/>
            <person name="Liu J."/>
            <person name="Staub J.E."/>
            <person name="Han Y."/>
            <person name="Cheng Z."/>
            <person name="Li X."/>
            <person name="Lu J."/>
            <person name="Miao H."/>
            <person name="Kang H."/>
            <person name="Xie B."/>
            <person name="Gu X."/>
            <person name="Wang X."/>
            <person name="Du Y."/>
            <person name="Jin W."/>
            <person name="Huang S."/>
        </authorList>
    </citation>
    <scope>NUCLEOTIDE SEQUENCE [LARGE SCALE GENOMIC DNA]</scope>
    <source>
        <strain evidence="9">cv. 9930</strain>
    </source>
</reference>
<dbReference type="GO" id="GO:0000978">
    <property type="term" value="F:RNA polymerase II cis-regulatory region sequence-specific DNA binding"/>
    <property type="evidence" value="ECO:0000318"/>
    <property type="project" value="GO_Central"/>
</dbReference>
<dbReference type="KEGG" id="csv:101221853"/>
<dbReference type="eggNOG" id="ENOG502R684">
    <property type="taxonomic scope" value="Eukaryota"/>
</dbReference>
<keyword evidence="4" id="KW-0804">Transcription</keyword>
<feature type="domain" description="BHLH" evidence="7">
    <location>
        <begin position="243"/>
        <end position="292"/>
    </location>
</feature>
<reference evidence="8 9" key="4">
    <citation type="journal article" date="2011" name="BMC Genomics">
        <title>RNA-Seq improves annotation of protein-coding genes in the cucumber genome.</title>
        <authorList>
            <person name="Li Z."/>
            <person name="Zhang Z."/>
            <person name="Yan P."/>
            <person name="Huang S."/>
            <person name="Fei Z."/>
            <person name="Lin K."/>
        </authorList>
    </citation>
    <scope>NUCLEOTIDE SEQUENCE [LARGE SCALE GENOMIC DNA]</scope>
    <source>
        <strain evidence="9">cv. 9930</strain>
    </source>
</reference>
<comment type="subcellular location">
    <subcellularLocation>
        <location evidence="1">Nucleus</location>
    </subcellularLocation>
</comment>
<dbReference type="InterPro" id="IPR045843">
    <property type="entry name" value="IND-like"/>
</dbReference>
<evidence type="ECO:0000256" key="5">
    <source>
        <dbReference type="ARBA" id="ARBA00023242"/>
    </source>
</evidence>
<dbReference type="Gene3D" id="4.10.280.10">
    <property type="entry name" value="Helix-loop-helix DNA-binding domain"/>
    <property type="match status" value="1"/>
</dbReference>
<keyword evidence="3" id="KW-0238">DNA-binding</keyword>
<dbReference type="Pfam" id="PF00010">
    <property type="entry name" value="HLH"/>
    <property type="match status" value="1"/>
</dbReference>
<dbReference type="EMBL" id="CM002923">
    <property type="protein sequence ID" value="KGN62453.1"/>
    <property type="molecule type" value="Genomic_DNA"/>
</dbReference>
<dbReference type="PANTHER" id="PTHR16223">
    <property type="entry name" value="TRANSCRIPTION FACTOR BHLH83-RELATED"/>
    <property type="match status" value="1"/>
</dbReference>
<proteinExistence type="predicted"/>
<dbReference type="GO" id="GO:0048766">
    <property type="term" value="P:root hair initiation"/>
    <property type="evidence" value="ECO:0007669"/>
    <property type="project" value="UniProtKB-ARBA"/>
</dbReference>
<evidence type="ECO:0000256" key="2">
    <source>
        <dbReference type="ARBA" id="ARBA00023015"/>
    </source>
</evidence>
<name>A0A0A0LL14_CUCSA</name>
<evidence type="ECO:0000256" key="1">
    <source>
        <dbReference type="ARBA" id="ARBA00004123"/>
    </source>
</evidence>
<feature type="region of interest" description="Disordered" evidence="6">
    <location>
        <begin position="161"/>
        <end position="255"/>
    </location>
</feature>
<dbReference type="GO" id="GO:0046983">
    <property type="term" value="F:protein dimerization activity"/>
    <property type="evidence" value="ECO:0007669"/>
    <property type="project" value="InterPro"/>
</dbReference>
<reference evidence="8 9" key="3">
    <citation type="journal article" date="2010" name="BMC Genomics">
        <title>Transcriptome sequencing and comparative analysis of cucumber flowers with different sex types.</title>
        <authorList>
            <person name="Guo S."/>
            <person name="Zheng Y."/>
            <person name="Joung J.G."/>
            <person name="Liu S."/>
            <person name="Zhang Z."/>
            <person name="Crasta O.R."/>
            <person name="Sobral B.W."/>
            <person name="Xu Y."/>
            <person name="Huang S."/>
            <person name="Fei Z."/>
        </authorList>
    </citation>
    <scope>NUCLEOTIDE SEQUENCE [LARGE SCALE GENOMIC DNA]</scope>
    <source>
        <strain evidence="9">cv. 9930</strain>
    </source>
</reference>
<dbReference type="CDD" id="cd11454">
    <property type="entry name" value="bHLH_AtIND_like"/>
    <property type="match status" value="1"/>
</dbReference>
<keyword evidence="5" id="KW-0539">Nucleus</keyword>
<evidence type="ECO:0000256" key="3">
    <source>
        <dbReference type="ARBA" id="ARBA00023125"/>
    </source>
</evidence>
<sequence length="329" mass="36376">MEALGVFSDGEWESFAAMFSSEEINQTHIPMTNCCSTELHQLPNNGGGGGSSSWFYSLDAFVPNLQSYCKQDIRTCSSASVLIPNSSDFFMPIDERNFGSEFFSDVLIEEVNNALAVDAEGEDSGMARFIENNVQQSNHPPPSPLLDSACAGNKLPIALKRKVNNGDISDNQKKKTRTTSNVQRKKKTEDQKKRGENVEEEGQSSISYNSDQEENSSEEANGGGSGATSDGGVNRKSRASRGSATDPQSLYARKRRERINERLRILQKLVPNGTKVDISTMLEEAVHYVKFLQLQIKLLSSDEMWMFAPLAYNGMDIGLQHNLSPFLSH</sequence>
<dbReference type="InterPro" id="IPR036638">
    <property type="entry name" value="HLH_DNA-bd_sf"/>
</dbReference>
<dbReference type="InterPro" id="IPR011598">
    <property type="entry name" value="bHLH_dom"/>
</dbReference>
<dbReference type="FunFam" id="4.10.280.10:FF:000022">
    <property type="entry name" value="Basic helix-loop-helix transcription factor"/>
    <property type="match status" value="1"/>
</dbReference>
<evidence type="ECO:0000256" key="6">
    <source>
        <dbReference type="SAM" id="MobiDB-lite"/>
    </source>
</evidence>
<dbReference type="Proteomes" id="UP000029981">
    <property type="component" value="Chromosome 2"/>
</dbReference>
<keyword evidence="9" id="KW-1185">Reference proteome</keyword>
<dbReference type="PANTHER" id="PTHR16223:SF338">
    <property type="entry name" value="TRANSCRIPTION FACTOR RSL2"/>
    <property type="match status" value="1"/>
</dbReference>
<dbReference type="GO" id="GO:0005634">
    <property type="term" value="C:nucleus"/>
    <property type="evidence" value="ECO:0000318"/>
    <property type="project" value="GO_Central"/>
</dbReference>